<keyword evidence="5" id="KW-0411">Iron-sulfur</keyword>
<dbReference type="GO" id="GO:0051539">
    <property type="term" value="F:4 iron, 4 sulfur cluster binding"/>
    <property type="evidence" value="ECO:0007669"/>
    <property type="project" value="UniProtKB-KW"/>
</dbReference>
<dbReference type="GO" id="GO:0070475">
    <property type="term" value="P:rRNA base methylation"/>
    <property type="evidence" value="ECO:0007669"/>
    <property type="project" value="TreeGrafter"/>
</dbReference>
<dbReference type="SUPFAM" id="SSF53335">
    <property type="entry name" value="S-adenosyl-L-methionine-dependent methyltransferases"/>
    <property type="match status" value="1"/>
</dbReference>
<dbReference type="RefSeq" id="WP_105959279.1">
    <property type="nucleotide sequence ID" value="NZ_PVNS01000008.1"/>
</dbReference>
<keyword evidence="2 6" id="KW-0489">Methyltransferase</keyword>
<feature type="binding site" evidence="6">
    <location>
        <position position="288"/>
    </location>
    <ligand>
        <name>S-adenosyl-L-methionine</name>
        <dbReference type="ChEBI" id="CHEBI:59789"/>
    </ligand>
</feature>
<organism evidence="9 10">
    <name type="scientific">Alkalicoccus urumqiensis</name>
    <name type="common">Bacillus urumqiensis</name>
    <dbReference type="NCBI Taxonomy" id="1548213"/>
    <lineage>
        <taxon>Bacteria</taxon>
        <taxon>Bacillati</taxon>
        <taxon>Bacillota</taxon>
        <taxon>Bacilli</taxon>
        <taxon>Bacillales</taxon>
        <taxon>Bacillaceae</taxon>
        <taxon>Alkalicoccus</taxon>
    </lineage>
</organism>
<dbReference type="PROSITE" id="PS01230">
    <property type="entry name" value="TRMA_1"/>
    <property type="match status" value="1"/>
</dbReference>
<dbReference type="PANTHER" id="PTHR11061:SF45">
    <property type="match status" value="1"/>
</dbReference>
<evidence type="ECO:0000259" key="8">
    <source>
        <dbReference type="PROSITE" id="PS50926"/>
    </source>
</evidence>
<feature type="domain" description="TRAM" evidence="8">
    <location>
        <begin position="4"/>
        <end position="62"/>
    </location>
</feature>
<dbReference type="GO" id="GO:0070041">
    <property type="term" value="F:rRNA (uridine-C5-)-methyltransferase activity"/>
    <property type="evidence" value="ECO:0007669"/>
    <property type="project" value="UniProtKB-ARBA"/>
</dbReference>
<dbReference type="Gene3D" id="3.40.50.150">
    <property type="entry name" value="Vaccinia Virus protein VP39"/>
    <property type="match status" value="1"/>
</dbReference>
<feature type="binding site" evidence="6">
    <location>
        <position position="386"/>
    </location>
    <ligand>
        <name>S-adenosyl-L-methionine</name>
        <dbReference type="ChEBI" id="CHEBI:59789"/>
    </ligand>
</feature>
<dbReference type="Gene3D" id="2.40.50.1070">
    <property type="match status" value="1"/>
</dbReference>
<evidence type="ECO:0000256" key="5">
    <source>
        <dbReference type="ARBA" id="ARBA00023014"/>
    </source>
</evidence>
<dbReference type="PROSITE" id="PS51687">
    <property type="entry name" value="SAM_MT_RNA_M5U"/>
    <property type="match status" value="1"/>
</dbReference>
<keyword evidence="1" id="KW-0408">Iron</keyword>
<comment type="similarity">
    <text evidence="6">Belongs to the class I-like SAM-binding methyltransferase superfamily. RNA M5U methyltransferase family.</text>
</comment>
<comment type="caution">
    <text evidence="9">The sequence shown here is derived from an EMBL/GenBank/DDBJ whole genome shotgun (WGS) entry which is preliminary data.</text>
</comment>
<evidence type="ECO:0000256" key="2">
    <source>
        <dbReference type="ARBA" id="ARBA00022603"/>
    </source>
</evidence>
<dbReference type="InterPro" id="IPR010280">
    <property type="entry name" value="U5_MeTrfase_fam"/>
</dbReference>
<dbReference type="InterPro" id="IPR030390">
    <property type="entry name" value="MeTrfase_TrmA_AS"/>
</dbReference>
<dbReference type="PANTHER" id="PTHR11061">
    <property type="entry name" value="RNA M5U METHYLTRANSFERASE"/>
    <property type="match status" value="1"/>
</dbReference>
<evidence type="ECO:0000313" key="9">
    <source>
        <dbReference type="EMBL" id="PRO65439.1"/>
    </source>
</evidence>
<sequence>MGQKMEKGSTFPLTVKRMGIDGEGVGFFKRKVVFVPGALPGEEVVCRAQKVSDKFITASLIKVRKSSSERITPPCPVYDRCGGCQLQHLSYEGQLKEKRDIVVQAFERYAKKHLSRIDIRPALGMKDPWRYRNKSQMQAGVKNGHVIAGLYQQGSHKLLDIDTCIVQHPVTEEVTNKIKQIAEDLSIPIYNPKKHQGALRTIVVRTGFETGETQLVLVTATDELPKREIFVEEIQKRIPELVSIVHNVQPKKSPIVFGDKTTVLAGKEKITETLDGTAFDLSARAFFQLNPEQTKVLYDEAVKAAALTGKENVVDAYCGTGTIGIRAAANAREVRGMDITREAVEDANENAAANQLSHARFYHGPAEKLLPEWMKEGWKPDVIIVDPPRTGLDASLLKLLLTAKVDRFVYVSCNPSTLAKNADELIRGGYTLDYAQPVDMFPQTAQTEVTASFRYTGK</sequence>
<feature type="active site" description="Nucleophile" evidence="6">
    <location>
        <position position="413"/>
    </location>
</feature>
<dbReference type="InterPro" id="IPR029063">
    <property type="entry name" value="SAM-dependent_MTases_sf"/>
</dbReference>
<dbReference type="OrthoDB" id="9804590at2"/>
<dbReference type="AlphaFoldDB" id="A0A2P6MGM8"/>
<dbReference type="SUPFAM" id="SSF50249">
    <property type="entry name" value="Nucleic acid-binding proteins"/>
    <property type="match status" value="1"/>
</dbReference>
<feature type="binding site" evidence="6">
    <location>
        <position position="317"/>
    </location>
    <ligand>
        <name>S-adenosyl-L-methionine</name>
        <dbReference type="ChEBI" id="CHEBI:59789"/>
    </ligand>
</feature>
<evidence type="ECO:0000256" key="6">
    <source>
        <dbReference type="PROSITE-ProRule" id="PRU01024"/>
    </source>
</evidence>
<protein>
    <submittedName>
        <fullName evidence="9">23S rRNA (Uracil(1939)-C(5))-methyltransferase RlmD</fullName>
    </submittedName>
</protein>
<name>A0A2P6MGM8_ALKUR</name>
<keyword evidence="3 6" id="KW-0808">Transferase</keyword>
<dbReference type="InterPro" id="IPR002792">
    <property type="entry name" value="TRAM_dom"/>
</dbReference>
<dbReference type="PROSITE" id="PS50926">
    <property type="entry name" value="TRAM"/>
    <property type="match status" value="1"/>
</dbReference>
<evidence type="ECO:0000313" key="10">
    <source>
        <dbReference type="Proteomes" id="UP000243650"/>
    </source>
</evidence>
<feature type="binding site" evidence="6">
    <location>
        <position position="338"/>
    </location>
    <ligand>
        <name>S-adenosyl-L-methionine</name>
        <dbReference type="ChEBI" id="CHEBI:59789"/>
    </ligand>
</feature>
<keyword evidence="1" id="KW-0479">Metal-binding</keyword>
<keyword evidence="1" id="KW-0004">4Fe-4S</keyword>
<keyword evidence="4 6" id="KW-0949">S-adenosyl-L-methionine</keyword>
<dbReference type="CDD" id="cd02440">
    <property type="entry name" value="AdoMet_MTases"/>
    <property type="match status" value="1"/>
</dbReference>
<dbReference type="InterPro" id="IPR012340">
    <property type="entry name" value="NA-bd_OB-fold"/>
</dbReference>
<dbReference type="FunFam" id="2.40.50.1070:FF:000003">
    <property type="entry name" value="23S rRNA (Uracil-5-)-methyltransferase RumA"/>
    <property type="match status" value="1"/>
</dbReference>
<dbReference type="NCBIfam" id="TIGR00479">
    <property type="entry name" value="rumA"/>
    <property type="match status" value="1"/>
</dbReference>
<dbReference type="EMBL" id="PVNS01000008">
    <property type="protein sequence ID" value="PRO65439.1"/>
    <property type="molecule type" value="Genomic_DNA"/>
</dbReference>
<dbReference type="Pfam" id="PF01938">
    <property type="entry name" value="TRAM"/>
    <property type="match status" value="1"/>
</dbReference>
<keyword evidence="10" id="KW-1185">Reference proteome</keyword>
<accession>A0A2P6MGM8</accession>
<proteinExistence type="inferred from homology"/>
<evidence type="ECO:0000256" key="1">
    <source>
        <dbReference type="ARBA" id="ARBA00022485"/>
    </source>
</evidence>
<dbReference type="Proteomes" id="UP000243650">
    <property type="component" value="Unassembled WGS sequence"/>
</dbReference>
<dbReference type="Pfam" id="PF05958">
    <property type="entry name" value="tRNA_U5-meth_tr"/>
    <property type="match status" value="1"/>
</dbReference>
<feature type="active site" evidence="7">
    <location>
        <position position="413"/>
    </location>
</feature>
<reference evidence="9 10" key="1">
    <citation type="submission" date="2018-03" db="EMBL/GenBank/DDBJ databases">
        <title>Bacillus urumqiensis sp. nov., a moderately haloalkaliphilic bacterium isolated from a salt lake.</title>
        <authorList>
            <person name="Zhao B."/>
            <person name="Liao Z."/>
        </authorList>
    </citation>
    <scope>NUCLEOTIDE SEQUENCE [LARGE SCALE GENOMIC DNA]</scope>
    <source>
        <strain evidence="9 10">BZ-SZ-XJ18</strain>
    </source>
</reference>
<evidence type="ECO:0000256" key="4">
    <source>
        <dbReference type="ARBA" id="ARBA00022691"/>
    </source>
</evidence>
<dbReference type="Gene3D" id="2.40.50.140">
    <property type="entry name" value="Nucleic acid-binding proteins"/>
    <property type="match status" value="1"/>
</dbReference>
<dbReference type="FunFam" id="2.40.50.140:FF:000097">
    <property type="entry name" value="23S rRNA (uracil(1939)-C(5))-methyltransferase RlmD"/>
    <property type="match status" value="1"/>
</dbReference>
<evidence type="ECO:0000256" key="3">
    <source>
        <dbReference type="ARBA" id="ARBA00022679"/>
    </source>
</evidence>
<gene>
    <name evidence="9" type="ORF">C6I21_09785</name>
</gene>
<evidence type="ECO:0000256" key="7">
    <source>
        <dbReference type="PROSITE-ProRule" id="PRU10015"/>
    </source>
</evidence>
<dbReference type="FunFam" id="3.40.50.150:FF:000009">
    <property type="entry name" value="23S rRNA (Uracil(1939)-C(5))-methyltransferase RlmD"/>
    <property type="match status" value="1"/>
</dbReference>